<sequence>LWEMKEPVFMSEYLGTFNGTQMEEKDLNKKERRNTTSADASMETRRFTFPLVGAYLGKTLHGGERIVCHQTNDT</sequence>
<name>A0A671Y2H8_SPAAU</name>
<organism evidence="2 3">
    <name type="scientific">Sparus aurata</name>
    <name type="common">Gilthead sea bream</name>
    <dbReference type="NCBI Taxonomy" id="8175"/>
    <lineage>
        <taxon>Eukaryota</taxon>
        <taxon>Metazoa</taxon>
        <taxon>Chordata</taxon>
        <taxon>Craniata</taxon>
        <taxon>Vertebrata</taxon>
        <taxon>Euteleostomi</taxon>
        <taxon>Actinopterygii</taxon>
        <taxon>Neopterygii</taxon>
        <taxon>Teleostei</taxon>
        <taxon>Neoteleostei</taxon>
        <taxon>Acanthomorphata</taxon>
        <taxon>Eupercaria</taxon>
        <taxon>Spariformes</taxon>
        <taxon>Sparidae</taxon>
        <taxon>Sparus</taxon>
    </lineage>
</organism>
<dbReference type="InParanoid" id="A0A671Y2H8"/>
<dbReference type="Proteomes" id="UP000472265">
    <property type="component" value="Chromosome 14"/>
</dbReference>
<accession>A0A671Y2H8</accession>
<feature type="region of interest" description="Disordered" evidence="1">
    <location>
        <begin position="22"/>
        <end position="41"/>
    </location>
</feature>
<evidence type="ECO:0000256" key="1">
    <source>
        <dbReference type="SAM" id="MobiDB-lite"/>
    </source>
</evidence>
<keyword evidence="3" id="KW-1185">Reference proteome</keyword>
<protein>
    <submittedName>
        <fullName evidence="2">Uncharacterized protein</fullName>
    </submittedName>
</protein>
<reference evidence="2" key="2">
    <citation type="submission" date="2025-08" db="UniProtKB">
        <authorList>
            <consortium name="Ensembl"/>
        </authorList>
    </citation>
    <scope>IDENTIFICATION</scope>
</reference>
<dbReference type="Ensembl" id="ENSSAUT00010059473.1">
    <property type="protein sequence ID" value="ENSSAUP00010056617.1"/>
    <property type="gene ID" value="ENSSAUG00010023218.1"/>
</dbReference>
<reference evidence="2" key="3">
    <citation type="submission" date="2025-09" db="UniProtKB">
        <authorList>
            <consortium name="Ensembl"/>
        </authorList>
    </citation>
    <scope>IDENTIFICATION</scope>
</reference>
<evidence type="ECO:0000313" key="2">
    <source>
        <dbReference type="Ensembl" id="ENSSAUP00010056617.1"/>
    </source>
</evidence>
<dbReference type="AlphaFoldDB" id="A0A671Y2H8"/>
<evidence type="ECO:0000313" key="3">
    <source>
        <dbReference type="Proteomes" id="UP000472265"/>
    </source>
</evidence>
<reference evidence="2" key="1">
    <citation type="submission" date="2021-04" db="EMBL/GenBank/DDBJ databases">
        <authorList>
            <consortium name="Wellcome Sanger Institute Data Sharing"/>
        </authorList>
    </citation>
    <scope>NUCLEOTIDE SEQUENCE [LARGE SCALE GENOMIC DNA]</scope>
</reference>
<proteinExistence type="predicted"/>